<dbReference type="Gene3D" id="3.90.1600.10">
    <property type="entry name" value="Palm domain of DNA polymerase"/>
    <property type="match status" value="1"/>
</dbReference>
<evidence type="ECO:0000259" key="5">
    <source>
        <dbReference type="PROSITE" id="PS51206"/>
    </source>
</evidence>
<dbReference type="GO" id="GO:0005524">
    <property type="term" value="F:ATP binding"/>
    <property type="evidence" value="ECO:0007669"/>
    <property type="project" value="UniProtKB-KW"/>
</dbReference>
<evidence type="ECO:0000256" key="2">
    <source>
        <dbReference type="ARBA" id="ARBA00022741"/>
    </source>
</evidence>
<keyword evidence="2" id="KW-0547">Nucleotide-binding</keyword>
<dbReference type="GO" id="GO:0016787">
    <property type="term" value="F:hydrolase activity"/>
    <property type="evidence" value="ECO:0007669"/>
    <property type="project" value="UniProtKB-KW"/>
</dbReference>
<dbReference type="InterPro" id="IPR043502">
    <property type="entry name" value="DNA/RNA_pol_sf"/>
</dbReference>
<dbReference type="EMBL" id="BK015760">
    <property type="protein sequence ID" value="DAE23789.1"/>
    <property type="molecule type" value="Genomic_DNA"/>
</dbReference>
<evidence type="ECO:0000313" key="6">
    <source>
        <dbReference type="EMBL" id="DAE23789.1"/>
    </source>
</evidence>
<feature type="domain" description="SF3 helicase" evidence="5">
    <location>
        <begin position="156"/>
        <end position="315"/>
    </location>
</feature>
<dbReference type="SUPFAM" id="SSF56672">
    <property type="entry name" value="DNA/RNA polymerases"/>
    <property type="match status" value="1"/>
</dbReference>
<keyword evidence="6" id="KW-0347">Helicase</keyword>
<evidence type="ECO:0000256" key="4">
    <source>
        <dbReference type="ARBA" id="ARBA00022840"/>
    </source>
</evidence>
<dbReference type="PROSITE" id="PS51206">
    <property type="entry name" value="SF3_HELICASE_1"/>
    <property type="match status" value="1"/>
</dbReference>
<dbReference type="InterPro" id="IPR045455">
    <property type="entry name" value="NrS-1_pol-like_helicase"/>
</dbReference>
<evidence type="ECO:0000256" key="1">
    <source>
        <dbReference type="ARBA" id="ARBA00022722"/>
    </source>
</evidence>
<reference evidence="6" key="1">
    <citation type="journal article" date="2021" name="Proc. Natl. Acad. Sci. U.S.A.">
        <title>A Catalog of Tens of Thousands of Viruses from Human Metagenomes Reveals Hidden Associations with Chronic Diseases.</title>
        <authorList>
            <person name="Tisza M.J."/>
            <person name="Buck C.B."/>
        </authorList>
    </citation>
    <scope>NUCLEOTIDE SEQUENCE</scope>
    <source>
        <strain evidence="6">Ct9lR64</strain>
    </source>
</reference>
<sequence length="1360" mass="155491">MLDFLIVSTRIPKKGIVEIYPKFVVYGSSSDLMIRGGDFYAVWNEETKLWSTDEEVALRLIDRELDDYAKAHKDDYPDSYVKVLHMWDAESGSIDKWHKFVQKQMRDKFQPLDEKLIFSNSETGKSDYASKKLPYPFERVPTPAYDELISTLYSEEERRKIEWAIGSIVGGESKYLQKFLVMYGAAGTGKSTVLNIIQQLFDGYYSVFDAKALGSTNNAFALEAFRTNPLVAIQHDGDLSRIEDNTRLNSLVSHEMMTVNEKFKSTYANRFNSFLFMGTNKPVRITDAKSGIIRRLIDVSPTGNKVPPDKYKELVSKIKFELGGIAAHCLDVYTENPGAYDNYIPVTMLGASNDFYNFVMDSYDVLKRGDGITLKQAWEMYKTYCEDAKVPYPYSQRLFKEELKNYFRDFKERAQLEDDTRVRNYYSGFIFEKFEYDPTIKPRKTEPGFTLDFTESLFDKDFADCPAQYANTNETPVRKWADIKTTLADIDTHELHYVKPPENHIVIDFDIKDDNGNKSFELNAKAASRWPPTYAELSKGGQGIHLHYNYSGDPSKLSRNYDDSIEIKTFTGNSSLRRKLSKCNNLPVATINSGLPLKKEDKVVNFEGLKNERSLRTFIKRNLNKEYHGATKPSIDFIHKALEDAYASGMKYDVTDMRQAILAFAAQSTNQADYCIKLVNKMQFKSDEPSENIETQNETLVFFDVEVFQNLFVVVWKPQGKSPIKLINPTPSEIENLVKLRLVGFNCRRYDNHILYARLMGYTNEQLYECSQRIISNSANAFFGEAYNISYTDIYDFASAANKKSLKKLEIEMGIHHQECPLKWDEPVPEDKFEMVADYCVNDVIATEAAFDYLKADWTARQILADLAGMTVNDTTNSLTAKIIFGSNRHPQGEFHYRDLGKPVYSLDPETEEFLKEACPEMMAEPFEDGSLLPWFKGYKFEFGKSTYRDINPDNPDPKRRQVGEGGCVYAKPNVWVNVALLDIASQHPHSLIAECLFGPKFTRHFRDIVEGRVSIKHQAWNEVNNMFGGKLKKFIDKVIAGEMTSKDLANGLKTAINAVYGLTAASFDNPFRDSRNVDNIVAKRGALFMINLRLEVQKRGFNVVHIKTDSIKISDATPEIIDFCMKYARRYGYTFEHEATYKKMCLVNDAVYIAQYEEADICKDLYGYIPDENKKHGLEWTATGAEFAHPYIFKNLFSKEPIGFEDLCETKAVTSALYLDMNESLPNVTILEKEQDKLLKQISDPNRLGEPMTEECARVEELTAEIAKGHDYRFIGRTGQFCPIEPGYGGGLLVREGKGKNGQVKYSSVPGAKDYRWLETENIRGTPMADHIDKTYYQGILNDALESIGKYCDPEWFCA</sequence>
<dbReference type="Gene3D" id="3.40.50.300">
    <property type="entry name" value="P-loop containing nucleotide triphosphate hydrolases"/>
    <property type="match status" value="1"/>
</dbReference>
<keyword evidence="1" id="KW-0540">Nuclease</keyword>
<evidence type="ECO:0000256" key="3">
    <source>
        <dbReference type="ARBA" id="ARBA00022801"/>
    </source>
</evidence>
<protein>
    <submittedName>
        <fullName evidence="6">DsDNA helicase</fullName>
    </submittedName>
</protein>
<dbReference type="InterPro" id="IPR027417">
    <property type="entry name" value="P-loop_NTPase"/>
</dbReference>
<keyword evidence="4" id="KW-0067">ATP-binding</keyword>
<dbReference type="SUPFAM" id="SSF53098">
    <property type="entry name" value="Ribonuclease H-like"/>
    <property type="match status" value="1"/>
</dbReference>
<dbReference type="Pfam" id="PF19263">
    <property type="entry name" value="DUF5906"/>
    <property type="match status" value="1"/>
</dbReference>
<organism evidence="6">
    <name type="scientific">Siphoviridae sp. ct9lR64</name>
    <dbReference type="NCBI Taxonomy" id="2826178"/>
    <lineage>
        <taxon>Viruses</taxon>
        <taxon>Duplodnaviria</taxon>
        <taxon>Heunggongvirae</taxon>
        <taxon>Uroviricota</taxon>
        <taxon>Caudoviricetes</taxon>
    </lineage>
</organism>
<dbReference type="SUPFAM" id="SSF52540">
    <property type="entry name" value="P-loop containing nucleoside triphosphate hydrolases"/>
    <property type="match status" value="1"/>
</dbReference>
<dbReference type="InterPro" id="IPR012337">
    <property type="entry name" value="RNaseH-like_sf"/>
</dbReference>
<dbReference type="InterPro" id="IPR014015">
    <property type="entry name" value="Helicase_SF3_DNA-vir"/>
</dbReference>
<dbReference type="GO" id="GO:0004518">
    <property type="term" value="F:nuclease activity"/>
    <property type="evidence" value="ECO:0007669"/>
    <property type="project" value="UniProtKB-KW"/>
</dbReference>
<keyword evidence="3" id="KW-0378">Hydrolase</keyword>
<name>A0A8S5QYH8_9CAUD</name>
<dbReference type="InterPro" id="IPR023211">
    <property type="entry name" value="DNA_pol_palm_dom_sf"/>
</dbReference>
<dbReference type="GO" id="GO:0004386">
    <property type="term" value="F:helicase activity"/>
    <property type="evidence" value="ECO:0007669"/>
    <property type="project" value="UniProtKB-KW"/>
</dbReference>
<accession>A0A8S5QYH8</accession>
<proteinExistence type="predicted"/>